<name>A0A845F9B5_9BACI</name>
<dbReference type="RefSeq" id="WP_160912256.1">
    <property type="nucleotide sequence ID" value="NZ_WMFA01000002.1"/>
</dbReference>
<gene>
    <name evidence="2" type="ORF">GLW00_06145</name>
</gene>
<dbReference type="EMBL" id="WMFA01000002">
    <property type="protein sequence ID" value="MYL70418.1"/>
    <property type="molecule type" value="Genomic_DNA"/>
</dbReference>
<dbReference type="OrthoDB" id="2967905at2"/>
<dbReference type="Proteomes" id="UP000450457">
    <property type="component" value="Unassembled WGS sequence"/>
</dbReference>
<dbReference type="AlphaFoldDB" id="A0A845F9B5"/>
<evidence type="ECO:0000313" key="3">
    <source>
        <dbReference type="Proteomes" id="UP000450457"/>
    </source>
</evidence>
<organism evidence="2 3">
    <name type="scientific">Halobacillus litoralis</name>
    <dbReference type="NCBI Taxonomy" id="45668"/>
    <lineage>
        <taxon>Bacteria</taxon>
        <taxon>Bacillati</taxon>
        <taxon>Bacillota</taxon>
        <taxon>Bacilli</taxon>
        <taxon>Bacillales</taxon>
        <taxon>Bacillaceae</taxon>
        <taxon>Halobacillus</taxon>
    </lineage>
</organism>
<keyword evidence="1" id="KW-1133">Transmembrane helix</keyword>
<proteinExistence type="predicted"/>
<comment type="caution">
    <text evidence="2">The sequence shown here is derived from an EMBL/GenBank/DDBJ whole genome shotgun (WGS) entry which is preliminary data.</text>
</comment>
<reference evidence="2 3" key="1">
    <citation type="submission" date="2019-11" db="EMBL/GenBank/DDBJ databases">
        <title>Genome sequences of 17 halophilic strains isolated from different environments.</title>
        <authorList>
            <person name="Furrow R.E."/>
        </authorList>
    </citation>
    <scope>NUCLEOTIDE SEQUENCE [LARGE SCALE GENOMIC DNA]</scope>
    <source>
        <strain evidence="2 3">SL-4</strain>
    </source>
</reference>
<feature type="transmembrane region" description="Helical" evidence="1">
    <location>
        <begin position="81"/>
        <end position="100"/>
    </location>
</feature>
<feature type="transmembrane region" description="Helical" evidence="1">
    <location>
        <begin position="12"/>
        <end position="38"/>
    </location>
</feature>
<accession>A0A845F9B5</accession>
<sequence>MRKKWLRLSPILVIPCLLVIHSYLSLGGYVVPFGIALVEDDGAVEKYNWSGDIVQKVSTPKLTSGEKVQIYLMDSHFKQTFASLIMLILVAVYAILLEWLSKVWKVSLEGVIKTPEKWKPVMIGVVLSFYIFAAFHVGAQYVELVQESERLLHRLVP</sequence>
<evidence type="ECO:0000313" key="2">
    <source>
        <dbReference type="EMBL" id="MYL70418.1"/>
    </source>
</evidence>
<evidence type="ECO:0000256" key="1">
    <source>
        <dbReference type="SAM" id="Phobius"/>
    </source>
</evidence>
<keyword evidence="1" id="KW-0812">Transmembrane</keyword>
<feature type="transmembrane region" description="Helical" evidence="1">
    <location>
        <begin position="121"/>
        <end position="142"/>
    </location>
</feature>
<keyword evidence="1" id="KW-0472">Membrane</keyword>
<protein>
    <submittedName>
        <fullName evidence="2">Uncharacterized protein</fullName>
    </submittedName>
</protein>
<dbReference type="GeneID" id="78006562"/>